<protein>
    <submittedName>
        <fullName evidence="1">Portal protein</fullName>
    </submittedName>
</protein>
<proteinExistence type="predicted"/>
<name>A0A8S5PH97_9CAUD</name>
<dbReference type="EMBL" id="BK015412">
    <property type="protein sequence ID" value="DAE05556.1"/>
    <property type="molecule type" value="Genomic_DNA"/>
</dbReference>
<accession>A0A8S5PH97</accession>
<sequence length="265" mass="29893">MKNSHTTSEDVFKDTLGNIPRYFAQSDYVDIADILQELNDRGSQISIEFVKNLTSKMSLPSSFKASEKAQGLRKVVDENIPKKQNPDYILHGHGEQPAQYITKDGSYLSISIQHYIPMLLNFISLTTTIPTSMLGGEALFGGNNPVGTTEKEFERFYARVSSKQEILYTSLQKIFVAIMRASGKEVKKLPTIKFKKVQTWDVGQRTDIAASQMNMGIMSKISAMQFAMGYDEIEAKEEIKRINEETKEAYARDGGFLDTTQEENE</sequence>
<reference evidence="1" key="1">
    <citation type="journal article" date="2021" name="Proc. Natl. Acad. Sci. U.S.A.">
        <title>A Catalog of Tens of Thousands of Viruses from Human Metagenomes Reveals Hidden Associations with Chronic Diseases.</title>
        <authorList>
            <person name="Tisza M.J."/>
            <person name="Buck C.B."/>
        </authorList>
    </citation>
    <scope>NUCLEOTIDE SEQUENCE</scope>
    <source>
        <strain evidence="1">CtuQh21</strain>
    </source>
</reference>
<organism evidence="1">
    <name type="scientific">Podoviridae sp. ctuQh21</name>
    <dbReference type="NCBI Taxonomy" id="2825284"/>
    <lineage>
        <taxon>Viruses</taxon>
        <taxon>Duplodnaviria</taxon>
        <taxon>Heunggongvirae</taxon>
        <taxon>Uroviricota</taxon>
        <taxon>Caudoviricetes</taxon>
    </lineage>
</organism>
<evidence type="ECO:0000313" key="1">
    <source>
        <dbReference type="EMBL" id="DAE05556.1"/>
    </source>
</evidence>